<reference evidence="2 3" key="1">
    <citation type="submission" date="2021-06" db="EMBL/GenBank/DDBJ databases">
        <title>Caerostris darwini draft genome.</title>
        <authorList>
            <person name="Kono N."/>
            <person name="Arakawa K."/>
        </authorList>
    </citation>
    <scope>NUCLEOTIDE SEQUENCE [LARGE SCALE GENOMIC DNA]</scope>
</reference>
<feature type="region of interest" description="Disordered" evidence="1">
    <location>
        <begin position="34"/>
        <end position="85"/>
    </location>
</feature>
<comment type="caution">
    <text evidence="2">The sequence shown here is derived from an EMBL/GenBank/DDBJ whole genome shotgun (WGS) entry which is preliminary data.</text>
</comment>
<dbReference type="Proteomes" id="UP001054837">
    <property type="component" value="Unassembled WGS sequence"/>
</dbReference>
<evidence type="ECO:0000313" key="2">
    <source>
        <dbReference type="EMBL" id="GIY58289.1"/>
    </source>
</evidence>
<organism evidence="2 3">
    <name type="scientific">Caerostris darwini</name>
    <dbReference type="NCBI Taxonomy" id="1538125"/>
    <lineage>
        <taxon>Eukaryota</taxon>
        <taxon>Metazoa</taxon>
        <taxon>Ecdysozoa</taxon>
        <taxon>Arthropoda</taxon>
        <taxon>Chelicerata</taxon>
        <taxon>Arachnida</taxon>
        <taxon>Araneae</taxon>
        <taxon>Araneomorphae</taxon>
        <taxon>Entelegynae</taxon>
        <taxon>Araneoidea</taxon>
        <taxon>Araneidae</taxon>
        <taxon>Caerostris</taxon>
    </lineage>
</organism>
<protein>
    <submittedName>
        <fullName evidence="2">Uncharacterized protein</fullName>
    </submittedName>
</protein>
<accession>A0AAV4UKN9</accession>
<proteinExistence type="predicted"/>
<dbReference type="EMBL" id="BPLQ01011490">
    <property type="protein sequence ID" value="GIY58289.1"/>
    <property type="molecule type" value="Genomic_DNA"/>
</dbReference>
<keyword evidence="3" id="KW-1185">Reference proteome</keyword>
<name>A0AAV4UKN9_9ARAC</name>
<evidence type="ECO:0000313" key="3">
    <source>
        <dbReference type="Proteomes" id="UP001054837"/>
    </source>
</evidence>
<dbReference type="AlphaFoldDB" id="A0AAV4UKN9"/>
<feature type="compositionally biased region" description="Basic and acidic residues" evidence="1">
    <location>
        <begin position="45"/>
        <end position="56"/>
    </location>
</feature>
<sequence length="105" mass="11693">MEDKMFDSSSQSPSYLHRILLCITKSHAGHCYLEPEGSNFSSDTRGSKEKETKGGGENRPFTSARAEGRRRAKKSMSAVGMRMGEQQVARRDPFCGTHRALICHS</sequence>
<gene>
    <name evidence="2" type="ORF">CDAR_294641</name>
</gene>
<evidence type="ECO:0000256" key="1">
    <source>
        <dbReference type="SAM" id="MobiDB-lite"/>
    </source>
</evidence>